<accession>A0A8T0W6F2</accession>
<keyword evidence="2" id="KW-1185">Reference proteome</keyword>
<dbReference type="AlphaFoldDB" id="A0A8T0W6F2"/>
<dbReference type="EMBL" id="CM029039">
    <property type="protein sequence ID" value="KAG2640233.1"/>
    <property type="molecule type" value="Genomic_DNA"/>
</dbReference>
<comment type="caution">
    <text evidence="1">The sequence shown here is derived from an EMBL/GenBank/DDBJ whole genome shotgun (WGS) entry which is preliminary data.</text>
</comment>
<evidence type="ECO:0000313" key="1">
    <source>
        <dbReference type="EMBL" id="KAG2640233.1"/>
    </source>
</evidence>
<name>A0A8T0W6F2_PANVG</name>
<evidence type="ECO:0000313" key="2">
    <source>
        <dbReference type="Proteomes" id="UP000823388"/>
    </source>
</evidence>
<proteinExistence type="predicted"/>
<dbReference type="Proteomes" id="UP000823388">
    <property type="component" value="Chromosome 2K"/>
</dbReference>
<protein>
    <submittedName>
        <fullName evidence="1">Uncharacterized protein</fullName>
    </submittedName>
</protein>
<reference evidence="1" key="1">
    <citation type="submission" date="2020-05" db="EMBL/GenBank/DDBJ databases">
        <title>WGS assembly of Panicum virgatum.</title>
        <authorList>
            <person name="Lovell J.T."/>
            <person name="Jenkins J."/>
            <person name="Shu S."/>
            <person name="Juenger T.E."/>
            <person name="Schmutz J."/>
        </authorList>
    </citation>
    <scope>NUCLEOTIDE SEQUENCE</scope>
    <source>
        <strain evidence="1">AP13</strain>
    </source>
</reference>
<organism evidence="1 2">
    <name type="scientific">Panicum virgatum</name>
    <name type="common">Blackwell switchgrass</name>
    <dbReference type="NCBI Taxonomy" id="38727"/>
    <lineage>
        <taxon>Eukaryota</taxon>
        <taxon>Viridiplantae</taxon>
        <taxon>Streptophyta</taxon>
        <taxon>Embryophyta</taxon>
        <taxon>Tracheophyta</taxon>
        <taxon>Spermatophyta</taxon>
        <taxon>Magnoliopsida</taxon>
        <taxon>Liliopsida</taxon>
        <taxon>Poales</taxon>
        <taxon>Poaceae</taxon>
        <taxon>PACMAD clade</taxon>
        <taxon>Panicoideae</taxon>
        <taxon>Panicodae</taxon>
        <taxon>Paniceae</taxon>
        <taxon>Panicinae</taxon>
        <taxon>Panicum</taxon>
        <taxon>Panicum sect. Hiantes</taxon>
    </lineage>
</organism>
<sequence length="58" mass="6752">MADRSCERVARCREKRKKMTSCNRTRFLQTTIFPYHHSGLMHFLTSQAVLDSGLNSHP</sequence>
<gene>
    <name evidence="1" type="ORF">PVAP13_2KG059816</name>
</gene>